<evidence type="ECO:0000256" key="2">
    <source>
        <dbReference type="ARBA" id="ARBA00022771"/>
    </source>
</evidence>
<evidence type="ECO:0000256" key="3">
    <source>
        <dbReference type="ARBA" id="ARBA00022833"/>
    </source>
</evidence>
<accession>A0A8H7QH07</accession>
<dbReference type="SMART" id="SM00355">
    <property type="entry name" value="ZnF_C2H2"/>
    <property type="match status" value="1"/>
</dbReference>
<keyword evidence="3" id="KW-0862">Zinc</keyword>
<dbReference type="Gene3D" id="3.30.160.60">
    <property type="entry name" value="Classic Zinc Finger"/>
    <property type="match status" value="1"/>
</dbReference>
<organism evidence="6 7">
    <name type="scientific">Mucor saturninus</name>
    <dbReference type="NCBI Taxonomy" id="64648"/>
    <lineage>
        <taxon>Eukaryota</taxon>
        <taxon>Fungi</taxon>
        <taxon>Fungi incertae sedis</taxon>
        <taxon>Mucoromycota</taxon>
        <taxon>Mucoromycotina</taxon>
        <taxon>Mucoromycetes</taxon>
        <taxon>Mucorales</taxon>
        <taxon>Mucorineae</taxon>
        <taxon>Mucoraceae</taxon>
        <taxon>Mucor</taxon>
    </lineage>
</organism>
<evidence type="ECO:0000259" key="5">
    <source>
        <dbReference type="PROSITE" id="PS50157"/>
    </source>
</evidence>
<dbReference type="InterPro" id="IPR013087">
    <property type="entry name" value="Znf_C2H2_type"/>
</dbReference>
<reference evidence="6" key="1">
    <citation type="submission" date="2020-12" db="EMBL/GenBank/DDBJ databases">
        <title>Metabolic potential, ecology and presence of endohyphal bacteria is reflected in genomic diversity of Mucoromycotina.</title>
        <authorList>
            <person name="Muszewska A."/>
            <person name="Okrasinska A."/>
            <person name="Steczkiewicz K."/>
            <person name="Drgas O."/>
            <person name="Orlowska M."/>
            <person name="Perlinska-Lenart U."/>
            <person name="Aleksandrzak-Piekarczyk T."/>
            <person name="Szatraj K."/>
            <person name="Zielenkiewicz U."/>
            <person name="Pilsyk S."/>
            <person name="Malc E."/>
            <person name="Mieczkowski P."/>
            <person name="Kruszewska J.S."/>
            <person name="Biernat P."/>
            <person name="Pawlowska J."/>
        </authorList>
    </citation>
    <scope>NUCLEOTIDE SEQUENCE</scope>
    <source>
        <strain evidence="6">WA0000017839</strain>
    </source>
</reference>
<sequence>MKLSIPITCDQCNRKFDTRVNLRNHKRIHAVHIEPSVAVQNEEIIMVDNVETARVSPSANASQSNFFDPNEQRTFKASCNFSPGDEGHVYDEASIQEHAFTTSQLMSIELYDIVTSFQVSSECHRQIVRLMNTVIRDHEKLAEGTVFLIHPYTYIQTVLNISLITEYNPHILHAGPVSTRLKENTSIKAHEYDICKNVCQLFDITKDEKVCSVCKENRYESEVPGSALIPYQTMKMMSVGDQLSKLLSHEETRQKLRYRHDRKENPGIISDYVDGEDYKALKAANLFQSPEDIALVTTGFVNQKKSKQEMTIVHVLILNFDPSIRYTDQYMFQLAIIPGKPKDLDSFLLPIVDEIKSLGEHGLIIERWNGEKVKAKVHLVMATGDIPQVTKYMHHGGHMATYGCRICLVEGQKRECTGYGMYFQKRGASLRTVDHFVNGDEEHHIKNANLFSALPSFCGSSYYGLDEMHLLGQGIGRFIFDVIVKVNQSNDTSYYSKKNGNFNKDTYTFKVSKKQLELVGDCITKSRANIPVSFQGSWDNLLSKIDGARAIDFLDFLLYVVPTLLVPLFEKTSVRKALLMLSRGCAIALQWELTDSLIQEMESARSMERTIGKYSKLIKSKVHAGKNAGNIVERLSIRGYINFALDTVSLLDTITATKTSLDDFIELPLIAIHNQNHQLWNPFNLISQDMVESVPIDTFLRELKIYYSRSTTSPLSYITINNMNFKIAARALLYSHVISSKMYRRIRSEHRRGNHFILFNASYKSKTCWYIGAVLFYFEHNNTSDPQNAQFLVFVEVTKEHYAAEYDNTIPMIEMNSDGATTRHAVISLNDVQHQVGLVQSSPNSLEHKVVAPYKIFNENVKQSAGHLKHI</sequence>
<keyword evidence="2 4" id="KW-0863">Zinc-finger</keyword>
<gene>
    <name evidence="6" type="ORF">INT47_011154</name>
</gene>
<dbReference type="OrthoDB" id="2244820at2759"/>
<keyword evidence="7" id="KW-1185">Reference proteome</keyword>
<proteinExistence type="predicted"/>
<feature type="domain" description="C2H2-type" evidence="5">
    <location>
        <begin position="7"/>
        <end position="30"/>
    </location>
</feature>
<dbReference type="PROSITE" id="PS00028">
    <property type="entry name" value="ZINC_FINGER_C2H2_1"/>
    <property type="match status" value="1"/>
</dbReference>
<evidence type="ECO:0000256" key="1">
    <source>
        <dbReference type="ARBA" id="ARBA00022723"/>
    </source>
</evidence>
<dbReference type="Proteomes" id="UP000603453">
    <property type="component" value="Unassembled WGS sequence"/>
</dbReference>
<evidence type="ECO:0000313" key="7">
    <source>
        <dbReference type="Proteomes" id="UP000603453"/>
    </source>
</evidence>
<dbReference type="FunFam" id="3.30.160.60:FF:000446">
    <property type="entry name" value="Zinc finger protein"/>
    <property type="match status" value="1"/>
</dbReference>
<evidence type="ECO:0000313" key="6">
    <source>
        <dbReference type="EMBL" id="KAG2192333.1"/>
    </source>
</evidence>
<name>A0A8H7QH07_9FUNG</name>
<comment type="caution">
    <text evidence="6">The sequence shown here is derived from an EMBL/GenBank/DDBJ whole genome shotgun (WGS) entry which is preliminary data.</text>
</comment>
<keyword evidence="1" id="KW-0479">Metal-binding</keyword>
<dbReference type="PROSITE" id="PS50157">
    <property type="entry name" value="ZINC_FINGER_C2H2_2"/>
    <property type="match status" value="1"/>
</dbReference>
<protein>
    <recommendedName>
        <fullName evidence="5">C2H2-type domain-containing protein</fullName>
    </recommendedName>
</protein>
<dbReference type="EMBL" id="JAEPRD010000295">
    <property type="protein sequence ID" value="KAG2192333.1"/>
    <property type="molecule type" value="Genomic_DNA"/>
</dbReference>
<dbReference type="AlphaFoldDB" id="A0A8H7QH07"/>
<evidence type="ECO:0000256" key="4">
    <source>
        <dbReference type="PROSITE-ProRule" id="PRU00042"/>
    </source>
</evidence>
<dbReference type="GO" id="GO:0008270">
    <property type="term" value="F:zinc ion binding"/>
    <property type="evidence" value="ECO:0007669"/>
    <property type="project" value="UniProtKB-KW"/>
</dbReference>